<proteinExistence type="predicted"/>
<evidence type="ECO:0000313" key="3">
    <source>
        <dbReference type="Proteomes" id="UP000789342"/>
    </source>
</evidence>
<sequence>ELVKLQKEHNDILEKMQHTLEAMRNENNEQKRNSEGIIQQLRDDIERVKEEKKTELEDLGRGFKDKLRKNELNLQMEFKSRNEMEMERLSLLHNTEKERLIETIRSMQTFTDKVEHDLVELRQASEDEKRIIKQDCEREIDVIRTEHTRQMDAMLKGETKVTFTEIRNQQERQKRESEKRL</sequence>
<keyword evidence="3" id="KW-1185">Reference proteome</keyword>
<dbReference type="AlphaFoldDB" id="A0A9N9P055"/>
<feature type="non-terminal residue" evidence="2">
    <location>
        <position position="181"/>
    </location>
</feature>
<dbReference type="Proteomes" id="UP000789342">
    <property type="component" value="Unassembled WGS sequence"/>
</dbReference>
<protein>
    <submittedName>
        <fullName evidence="2">7440_t:CDS:1</fullName>
    </submittedName>
</protein>
<evidence type="ECO:0000313" key="2">
    <source>
        <dbReference type="EMBL" id="CAG8789814.1"/>
    </source>
</evidence>
<keyword evidence="1" id="KW-0175">Coiled coil</keyword>
<evidence type="ECO:0000256" key="1">
    <source>
        <dbReference type="SAM" id="Coils"/>
    </source>
</evidence>
<feature type="non-terminal residue" evidence="2">
    <location>
        <position position="1"/>
    </location>
</feature>
<reference evidence="2" key="1">
    <citation type="submission" date="2021-06" db="EMBL/GenBank/DDBJ databases">
        <authorList>
            <person name="Kallberg Y."/>
            <person name="Tangrot J."/>
            <person name="Rosling A."/>
        </authorList>
    </citation>
    <scope>NUCLEOTIDE SEQUENCE</scope>
    <source>
        <strain evidence="2">CL551</strain>
    </source>
</reference>
<feature type="coiled-coil region" evidence="1">
    <location>
        <begin position="6"/>
        <end position="58"/>
    </location>
</feature>
<comment type="caution">
    <text evidence="2">The sequence shown here is derived from an EMBL/GenBank/DDBJ whole genome shotgun (WGS) entry which is preliminary data.</text>
</comment>
<accession>A0A9N9P055</accession>
<dbReference type="EMBL" id="CAJVPV010060277">
    <property type="protein sequence ID" value="CAG8789814.1"/>
    <property type="molecule type" value="Genomic_DNA"/>
</dbReference>
<dbReference type="OrthoDB" id="2441647at2759"/>
<gene>
    <name evidence="2" type="ORF">AMORRO_LOCUS18038</name>
</gene>
<organism evidence="2 3">
    <name type="scientific">Acaulospora morrowiae</name>
    <dbReference type="NCBI Taxonomy" id="94023"/>
    <lineage>
        <taxon>Eukaryota</taxon>
        <taxon>Fungi</taxon>
        <taxon>Fungi incertae sedis</taxon>
        <taxon>Mucoromycota</taxon>
        <taxon>Glomeromycotina</taxon>
        <taxon>Glomeromycetes</taxon>
        <taxon>Diversisporales</taxon>
        <taxon>Acaulosporaceae</taxon>
        <taxon>Acaulospora</taxon>
    </lineage>
</organism>
<name>A0A9N9P055_9GLOM</name>